<comment type="function">
    <text evidence="6">HflC and HflK could regulate a protease.</text>
</comment>
<evidence type="ECO:0000256" key="4">
    <source>
        <dbReference type="ARBA" id="ARBA00022989"/>
    </source>
</evidence>
<evidence type="ECO:0000256" key="7">
    <source>
        <dbReference type="SAM" id="SignalP"/>
    </source>
</evidence>
<evidence type="ECO:0000313" key="9">
    <source>
        <dbReference type="EMBL" id="HIR13776.1"/>
    </source>
</evidence>
<dbReference type="InterPro" id="IPR036013">
    <property type="entry name" value="Band_7/SPFH_dom_sf"/>
</dbReference>
<dbReference type="GO" id="GO:0016020">
    <property type="term" value="C:membrane"/>
    <property type="evidence" value="ECO:0007669"/>
    <property type="project" value="UniProtKB-SubCell"/>
</dbReference>
<dbReference type="PANTHER" id="PTHR42911:SF1">
    <property type="entry name" value="MODULATOR OF FTSH PROTEASE HFLC"/>
    <property type="match status" value="1"/>
</dbReference>
<feature type="chain" id="PRO_5038693364" description="Protein HflC" evidence="7">
    <location>
        <begin position="27"/>
        <end position="293"/>
    </location>
</feature>
<name>A0A9D1ACU7_9FIRM</name>
<evidence type="ECO:0000256" key="6">
    <source>
        <dbReference type="PIRNR" id="PIRNR005651"/>
    </source>
</evidence>
<dbReference type="GO" id="GO:0006508">
    <property type="term" value="P:proteolysis"/>
    <property type="evidence" value="ECO:0007669"/>
    <property type="project" value="UniProtKB-KW"/>
</dbReference>
<dbReference type="PANTHER" id="PTHR42911">
    <property type="entry name" value="MODULATOR OF FTSH PROTEASE HFLC"/>
    <property type="match status" value="1"/>
</dbReference>
<evidence type="ECO:0000256" key="1">
    <source>
        <dbReference type="ARBA" id="ARBA00004370"/>
    </source>
</evidence>
<comment type="subcellular location">
    <subcellularLocation>
        <location evidence="1">Membrane</location>
    </subcellularLocation>
</comment>
<evidence type="ECO:0000256" key="3">
    <source>
        <dbReference type="ARBA" id="ARBA00022692"/>
    </source>
</evidence>
<dbReference type="PIRSF" id="PIRSF005651">
    <property type="entry name" value="HflC"/>
    <property type="match status" value="1"/>
</dbReference>
<reference evidence="9" key="1">
    <citation type="submission" date="2020-10" db="EMBL/GenBank/DDBJ databases">
        <authorList>
            <person name="Gilroy R."/>
        </authorList>
    </citation>
    <scope>NUCLEOTIDE SEQUENCE</scope>
    <source>
        <strain evidence="9">ChiSjej4B22-8148</strain>
    </source>
</reference>
<sequence length="293" mass="32835">MKKKVIVTAAIVAALLLLLSSLVVTAENEYRLVRQFGRISRVIDKPGLSFKIPFIQSTDTYPKETLLYDLIPSDVITRDKKTMITDSFVLWRISDPVSFAQTLNGSLTNAESRINTAVYNALKNAISSLNQDQVISSRDGELSQMVMSRIEDNMDQYGIELLMFETKQLDLPDDNKDAVYERMISERENIAATYTAEGDSEAQKIRNTTDKEASIAISEAQKQAEILIAEGEAEYMRILSEAYDTEEKTEFYSFVRSLDALKASMENGDKTVILSEDSPIAEIFNGYGVENGE</sequence>
<dbReference type="Gene3D" id="3.30.479.30">
    <property type="entry name" value="Band 7 domain"/>
    <property type="match status" value="1"/>
</dbReference>
<dbReference type="InterPro" id="IPR001972">
    <property type="entry name" value="Stomatin_HflK_fam"/>
</dbReference>
<dbReference type="CDD" id="cd03405">
    <property type="entry name" value="SPFH_HflC"/>
    <property type="match status" value="1"/>
</dbReference>
<protein>
    <recommendedName>
        <fullName evidence="6">Protein HflC</fullName>
    </recommendedName>
</protein>
<dbReference type="SUPFAM" id="SSF117892">
    <property type="entry name" value="Band 7/SPFH domain"/>
    <property type="match status" value="1"/>
</dbReference>
<evidence type="ECO:0000256" key="5">
    <source>
        <dbReference type="ARBA" id="ARBA00023136"/>
    </source>
</evidence>
<dbReference type="SMART" id="SM00244">
    <property type="entry name" value="PHB"/>
    <property type="match status" value="1"/>
</dbReference>
<comment type="caution">
    <text evidence="9">The sequence shown here is derived from an EMBL/GenBank/DDBJ whole genome shotgun (WGS) entry which is preliminary data.</text>
</comment>
<dbReference type="GO" id="GO:0008233">
    <property type="term" value="F:peptidase activity"/>
    <property type="evidence" value="ECO:0007669"/>
    <property type="project" value="UniProtKB-KW"/>
</dbReference>
<accession>A0A9D1ACU7</accession>
<gene>
    <name evidence="9" type="ORF">IAB31_07620</name>
</gene>
<evidence type="ECO:0000259" key="8">
    <source>
        <dbReference type="SMART" id="SM00244"/>
    </source>
</evidence>
<reference evidence="9" key="2">
    <citation type="journal article" date="2021" name="PeerJ">
        <title>Extensive microbial diversity within the chicken gut microbiome revealed by metagenomics and culture.</title>
        <authorList>
            <person name="Gilroy R."/>
            <person name="Ravi A."/>
            <person name="Getino M."/>
            <person name="Pursley I."/>
            <person name="Horton D.L."/>
            <person name="Alikhan N.F."/>
            <person name="Baker D."/>
            <person name="Gharbi K."/>
            <person name="Hall N."/>
            <person name="Watson M."/>
            <person name="Adriaenssens E.M."/>
            <person name="Foster-Nyarko E."/>
            <person name="Jarju S."/>
            <person name="Secka A."/>
            <person name="Antonio M."/>
            <person name="Oren A."/>
            <person name="Chaudhuri R.R."/>
            <person name="La Ragione R."/>
            <person name="Hildebrand F."/>
            <person name="Pallen M.J."/>
        </authorList>
    </citation>
    <scope>NUCLEOTIDE SEQUENCE</scope>
    <source>
        <strain evidence="9">ChiSjej4B22-8148</strain>
    </source>
</reference>
<evidence type="ECO:0000256" key="2">
    <source>
        <dbReference type="ARBA" id="ARBA00007862"/>
    </source>
</evidence>
<dbReference type="PRINTS" id="PR00721">
    <property type="entry name" value="STOMATIN"/>
</dbReference>
<keyword evidence="4" id="KW-1133">Transmembrane helix</keyword>
<keyword evidence="9" id="KW-0378">Hydrolase</keyword>
<keyword evidence="7" id="KW-0732">Signal</keyword>
<keyword evidence="3" id="KW-0812">Transmembrane</keyword>
<keyword evidence="5" id="KW-0472">Membrane</keyword>
<dbReference type="InterPro" id="IPR010200">
    <property type="entry name" value="HflC"/>
</dbReference>
<comment type="similarity">
    <text evidence="2 6">Belongs to the band 7/mec-2 family. HflC subfamily.</text>
</comment>
<dbReference type="EMBL" id="DVGK01000085">
    <property type="protein sequence ID" value="HIR13776.1"/>
    <property type="molecule type" value="Genomic_DNA"/>
</dbReference>
<evidence type="ECO:0000313" key="10">
    <source>
        <dbReference type="Proteomes" id="UP000886757"/>
    </source>
</evidence>
<feature type="domain" description="Band 7" evidence="8">
    <location>
        <begin position="20"/>
        <end position="183"/>
    </location>
</feature>
<dbReference type="AlphaFoldDB" id="A0A9D1ACU7"/>
<organism evidence="9 10">
    <name type="scientific">Candidatus Choladousia intestinavium</name>
    <dbReference type="NCBI Taxonomy" id="2840727"/>
    <lineage>
        <taxon>Bacteria</taxon>
        <taxon>Bacillati</taxon>
        <taxon>Bacillota</taxon>
        <taxon>Clostridia</taxon>
        <taxon>Lachnospirales</taxon>
        <taxon>Lachnospiraceae</taxon>
        <taxon>Lachnospiraceae incertae sedis</taxon>
        <taxon>Candidatus Choladousia</taxon>
    </lineage>
</organism>
<proteinExistence type="inferred from homology"/>
<dbReference type="Proteomes" id="UP000886757">
    <property type="component" value="Unassembled WGS sequence"/>
</dbReference>
<keyword evidence="9" id="KW-0645">Protease</keyword>
<dbReference type="Pfam" id="PF01145">
    <property type="entry name" value="Band_7"/>
    <property type="match status" value="1"/>
</dbReference>
<feature type="signal peptide" evidence="7">
    <location>
        <begin position="1"/>
        <end position="26"/>
    </location>
</feature>
<dbReference type="InterPro" id="IPR001107">
    <property type="entry name" value="Band_7"/>
</dbReference>